<reference evidence="3 4" key="1">
    <citation type="submission" date="2016-10" db="EMBL/GenBank/DDBJ databases">
        <authorList>
            <person name="Varghese N."/>
            <person name="Submissions S."/>
        </authorList>
    </citation>
    <scope>NUCLEOTIDE SEQUENCE [LARGE SCALE GENOMIC DNA]</scope>
    <source>
        <strain evidence="4">ATCC 20501</strain>
        <strain evidence="2 3">CGMCC 4.3529</strain>
    </source>
</reference>
<protein>
    <recommendedName>
        <fullName evidence="5">DUF3558 domain-containing protein</fullName>
    </recommendedName>
</protein>
<dbReference type="Proteomes" id="UP000236729">
    <property type="component" value="Unassembled WGS sequence"/>
</dbReference>
<evidence type="ECO:0000313" key="1">
    <source>
        <dbReference type="EMBL" id="SEG64082.1"/>
    </source>
</evidence>
<proteinExistence type="predicted"/>
<evidence type="ECO:0008006" key="5">
    <source>
        <dbReference type="Google" id="ProtNLM"/>
    </source>
</evidence>
<evidence type="ECO:0000313" key="3">
    <source>
        <dbReference type="Proteomes" id="UP000199690"/>
    </source>
</evidence>
<dbReference type="Proteomes" id="UP000199690">
    <property type="component" value="Unassembled WGS sequence"/>
</dbReference>
<dbReference type="InterPro" id="IPR024520">
    <property type="entry name" value="DUF3558"/>
</dbReference>
<reference evidence="1" key="2">
    <citation type="submission" date="2016-10" db="EMBL/GenBank/DDBJ databases">
        <authorList>
            <person name="de Groot N.N."/>
        </authorList>
    </citation>
    <scope>NUCLEOTIDE SEQUENCE [LARGE SCALE GENOMIC DNA]</scope>
    <source>
        <strain evidence="1">ATCC 20501</strain>
    </source>
</reference>
<accession>A0A1I1GVX3</accession>
<evidence type="ECO:0000313" key="2">
    <source>
        <dbReference type="EMBL" id="SFC15814.1"/>
    </source>
</evidence>
<dbReference type="EMBL" id="FOME01000001">
    <property type="protein sequence ID" value="SFC15814.1"/>
    <property type="molecule type" value="Genomic_DNA"/>
</dbReference>
<dbReference type="Pfam" id="PF12079">
    <property type="entry name" value="DUF3558"/>
    <property type="match status" value="1"/>
</dbReference>
<organism evidence="1 4">
    <name type="scientific">Saccharopolyspora kobensis</name>
    <dbReference type="NCBI Taxonomy" id="146035"/>
    <lineage>
        <taxon>Bacteria</taxon>
        <taxon>Bacillati</taxon>
        <taxon>Actinomycetota</taxon>
        <taxon>Actinomycetes</taxon>
        <taxon>Pseudonocardiales</taxon>
        <taxon>Pseudonocardiaceae</taxon>
        <taxon>Saccharopolyspora</taxon>
    </lineage>
</organism>
<evidence type="ECO:0000313" key="4">
    <source>
        <dbReference type="Proteomes" id="UP000236729"/>
    </source>
</evidence>
<dbReference type="AlphaFoldDB" id="A0A1H6BTW9"/>
<accession>A0A1H6BTW9</accession>
<keyword evidence="3" id="KW-1185">Reference proteome</keyword>
<sequence length="129" mass="13125">MAEAVDPCEVLNQADATKLGIEGSGEAKRIAGAPACDFKVAGGVISVVVHSDKTVDEMNLTDGTVDTVSVAGVDGKRVRELVGPGDCGAFFPLSSKGVIQVSSVVQDTEAACQTVQEAAPLVLANLPKN</sequence>
<dbReference type="EMBL" id="FNVB01000004">
    <property type="protein sequence ID" value="SEG64082.1"/>
    <property type="molecule type" value="Genomic_DNA"/>
</dbReference>
<gene>
    <name evidence="1" type="ORF">SAMN02982929_02845</name>
    <name evidence="2" type="ORF">SAMN05216506_10184</name>
</gene>
<name>A0A1H6BTW9_9PSEU</name>